<keyword evidence="12" id="KW-1185">Reference proteome</keyword>
<keyword evidence="4" id="KW-0677">Repeat</keyword>
<feature type="domain" description="SRCR" evidence="11">
    <location>
        <begin position="471"/>
        <end position="572"/>
    </location>
</feature>
<evidence type="ECO:0000256" key="1">
    <source>
        <dbReference type="ARBA" id="ARBA00004479"/>
    </source>
</evidence>
<feature type="domain" description="SRCR" evidence="11">
    <location>
        <begin position="1025"/>
        <end position="1112"/>
    </location>
</feature>
<dbReference type="PANTHER" id="PTHR19331">
    <property type="entry name" value="SCAVENGER RECEPTOR DOMAIN-CONTAINING"/>
    <property type="match status" value="1"/>
</dbReference>
<feature type="disulfide bond" evidence="9">
    <location>
        <begin position="290"/>
        <end position="351"/>
    </location>
</feature>
<dbReference type="InParanoid" id="A0A6P8IHA4"/>
<evidence type="ECO:0000256" key="2">
    <source>
        <dbReference type="ARBA" id="ARBA00022692"/>
    </source>
</evidence>
<feature type="domain" description="SRCR" evidence="11">
    <location>
        <begin position="911"/>
        <end position="1009"/>
    </location>
</feature>
<feature type="disulfide bond" evidence="9">
    <location>
        <begin position="1082"/>
        <end position="1092"/>
    </location>
</feature>
<dbReference type="PROSITE" id="PS50287">
    <property type="entry name" value="SRCR_2"/>
    <property type="match status" value="11"/>
</dbReference>
<feature type="disulfide bond" evidence="9">
    <location>
        <begin position="3"/>
        <end position="13"/>
    </location>
</feature>
<evidence type="ECO:0000256" key="3">
    <source>
        <dbReference type="ARBA" id="ARBA00022729"/>
    </source>
</evidence>
<sequence length="1386" mass="153120">MACTSSEVSLRDCPHVGWGVVSSNCNGHTEDIAVQCSGYTGEYQVRLQDGSNNTGRIEVNYAGNWSPICDNEFGMEEADVICRMAGFPNGALTKSSYSKSSHMVFLKDLSCQGSESSIKNCTFNFFANHTCPNNKVAGVVCKGGETKPSVSLMPNKRVEISYYNISKSICSDGFDNKDARVICKMKGYSDGQITKIDSRTLDVKAKEVWILNMTCKGTETSIEECGIIWNWENKACSSVYRAGVSCKKGLDLRLIGGARNNSGRLEILVMGQWGTVCDKGWDINASDVACRMLGFARALKFQKFQPGNTSQHIWLKNTSCVGCERSLDDCYHPDWESQSSCDHSNDIGLVCIPGGPPNLSAKVMADGRIEISYYGVNRSICYDGFDAKDARVICRMNGYDDVAYITQITSHAGNPRTEEVWLLDMACKGDENYIKECSNSWNWENKNCAKNNNLRAGIVCKRDTDPIEVEFRLEDVTTPAPYSGRLTVKYYRTWGNICAKDLKLEDAHVICRMLNFTGAVTISHWGKHTGNVSFELVNHCKGTEVSMKNCTGLKLEQVNACEEGNYAGVVCTPKIVVTPTPLPQNVRLSGGADNARGRVEVQRHKIWGSVCNSGWDMRAANVVCRMKGFDSAITAYKSYGEGTGPIWMSGLRCKGRENNIEECTSDGQEKTTSCNHSMDAGVVCRRYKDNITVDLENQISKYDGRVTLKVNGSAGSICGNGWNKKDADVACQMKGFKQALVPISHFGGGQAKIWLSNVGCSNSDKSLEECNHDGWVNNSCPNNHHAGVICERPGVNDPNFGMRLVKVPGTNLSKVEVQYYGVWGAVSANNWNLADAHVACWSNNSGKASTAGSLMNDEKLPILIDNLDCRGSENSIEDCGFEWGISGAKQSKVAAVGCTPVTVDDKNSMTAAIGPGQNTGLGQVDIRYKTKDYAVCGDDRWDIKDADVICRMKNFKKGAMAAIRKYTIDPSKPFLTGFECRSTEKSLGECFRVQTLTCPGNFIAGVMCKPNTGIPPQMKLRLADNGRVEVSYGDKWGTICNDGNSQQNARVICRMLGYIDFDVHGSTSKTSGLISWLGGMQCKGTEKSIEECKPRWGEATCNDDNMLRVTCKIADAPHFQILGNDAITDSTVKIHFQDVGSISGLKAIYQIAVERRPYEERLQSFNTQQKRFEFKIVNYTTSANLKSESYITAEIESSYLPKNNFTIGDLSFAQGNDGFTNEPLQPETPYRVYVRIATDSYDKQTRIYGDYSYVAFKTNKVFAKGRAEKLTSSRGGEAVIGMSIVIIMLIAVIICASVWFIRKQRNEEMDASDKSQGLEMTDNGDMRTVNDIPEGYYQAPLREERNEYVTSPEKDNKAAYQSLVTRTRIARNKQENESPLYVEIRS</sequence>
<dbReference type="PRINTS" id="PR00258">
    <property type="entry name" value="SPERACTRCPTR"/>
</dbReference>
<feature type="domain" description="SRCR" evidence="11">
    <location>
        <begin position="45"/>
        <end position="142"/>
    </location>
</feature>
<keyword evidence="2 10" id="KW-0812">Transmembrane</keyword>
<keyword evidence="6 10" id="KW-0472">Membrane</keyword>
<feature type="transmembrane region" description="Helical" evidence="10">
    <location>
        <begin position="1278"/>
        <end position="1301"/>
    </location>
</feature>
<proteinExistence type="predicted"/>
<evidence type="ECO:0000256" key="5">
    <source>
        <dbReference type="ARBA" id="ARBA00022989"/>
    </source>
</evidence>
<dbReference type="RefSeq" id="XP_031566222.1">
    <property type="nucleotide sequence ID" value="XM_031710362.1"/>
</dbReference>
<evidence type="ECO:0000256" key="7">
    <source>
        <dbReference type="ARBA" id="ARBA00023157"/>
    </source>
</evidence>
<protein>
    <submittedName>
        <fullName evidence="13">Deleted in malignant brain tumors 1 protein-like</fullName>
    </submittedName>
</protein>
<dbReference type="InterPro" id="IPR001190">
    <property type="entry name" value="SRCR"/>
</dbReference>
<feature type="domain" description="SRCR" evidence="11">
    <location>
        <begin position="693"/>
        <end position="791"/>
    </location>
</feature>
<dbReference type="FunFam" id="3.10.250.10:FF:000001">
    <property type="entry name" value="Lysyl oxidase 4 isoform X1"/>
    <property type="match status" value="1"/>
</dbReference>
<dbReference type="PANTHER" id="PTHR19331:SF465">
    <property type="entry name" value="EGG PEPTIDE SPERACT RECEPTOR"/>
    <property type="match status" value="1"/>
</dbReference>
<feature type="disulfide bond" evidence="9">
    <location>
        <begin position="980"/>
        <end position="990"/>
    </location>
</feature>
<dbReference type="GeneID" id="116301324"/>
<dbReference type="SUPFAM" id="SSF56487">
    <property type="entry name" value="SRCR-like"/>
    <property type="match status" value="10"/>
</dbReference>
<dbReference type="KEGG" id="aten:116301324"/>
<feature type="domain" description="SRCR" evidence="11">
    <location>
        <begin position="802"/>
        <end position="899"/>
    </location>
</feature>
<dbReference type="FunCoup" id="A0A6P8IHA4">
    <property type="interactions" value="17"/>
</dbReference>
<dbReference type="FunFam" id="3.10.250.10:FF:000005">
    <property type="entry name" value="Neurotrypsin isoform A"/>
    <property type="match status" value="1"/>
</dbReference>
<evidence type="ECO:0000256" key="8">
    <source>
        <dbReference type="ARBA" id="ARBA00023180"/>
    </source>
</evidence>
<accession>A0A6P8IHA4</accession>
<dbReference type="PROSITE" id="PS00420">
    <property type="entry name" value="SRCR_1"/>
    <property type="match status" value="2"/>
</dbReference>
<evidence type="ECO:0000313" key="12">
    <source>
        <dbReference type="Proteomes" id="UP000515163"/>
    </source>
</evidence>
<evidence type="ECO:0000259" key="11">
    <source>
        <dbReference type="PROSITE" id="PS50287"/>
    </source>
</evidence>
<feature type="disulfide bond" evidence="9">
    <location>
        <begin position="869"/>
        <end position="879"/>
    </location>
</feature>
<evidence type="ECO:0000313" key="13">
    <source>
        <dbReference type="RefSeq" id="XP_031566222.1"/>
    </source>
</evidence>
<evidence type="ECO:0000256" key="9">
    <source>
        <dbReference type="PROSITE-ProRule" id="PRU00196"/>
    </source>
</evidence>
<feature type="domain" description="SRCR" evidence="11">
    <location>
        <begin position="252"/>
        <end position="352"/>
    </location>
</feature>
<gene>
    <name evidence="13" type="primary">LOC116301324</name>
</gene>
<dbReference type="InterPro" id="IPR057598">
    <property type="entry name" value="Fn3_PTPRU"/>
</dbReference>
<dbReference type="FunFam" id="3.10.250.10:FF:000016">
    <property type="entry name" value="Scavenger receptor cysteine-rich protein type 12"/>
    <property type="match status" value="3"/>
</dbReference>
<dbReference type="OrthoDB" id="5857313at2759"/>
<organism evidence="12 13">
    <name type="scientific">Actinia tenebrosa</name>
    <name type="common">Australian red waratah sea anemone</name>
    <dbReference type="NCBI Taxonomy" id="6105"/>
    <lineage>
        <taxon>Eukaryota</taxon>
        <taxon>Metazoa</taxon>
        <taxon>Cnidaria</taxon>
        <taxon>Anthozoa</taxon>
        <taxon>Hexacorallia</taxon>
        <taxon>Actiniaria</taxon>
        <taxon>Actiniidae</taxon>
        <taxon>Actinia</taxon>
    </lineage>
</organism>
<feature type="domain" description="SRCR" evidence="11">
    <location>
        <begin position="350"/>
        <end position="461"/>
    </location>
</feature>
<evidence type="ECO:0000256" key="4">
    <source>
        <dbReference type="ARBA" id="ARBA00022737"/>
    </source>
</evidence>
<feature type="domain" description="SRCR" evidence="11">
    <location>
        <begin position="157"/>
        <end position="247"/>
    </location>
</feature>
<keyword evidence="5 10" id="KW-1133">Transmembrane helix</keyword>
<feature type="disulfide bond" evidence="9">
    <location>
        <begin position="540"/>
        <end position="550"/>
    </location>
</feature>
<name>A0A6P8IHA4_ACTTE</name>
<feature type="domain" description="SRCR" evidence="11">
    <location>
        <begin position="1"/>
        <end position="37"/>
    </location>
</feature>
<comment type="caution">
    <text evidence="9">Lacks conserved residue(s) required for the propagation of feature annotation.</text>
</comment>
<dbReference type="Gene3D" id="3.10.250.10">
    <property type="entry name" value="SRCR-like domain"/>
    <property type="match status" value="10"/>
</dbReference>
<evidence type="ECO:0000256" key="10">
    <source>
        <dbReference type="SAM" id="Phobius"/>
    </source>
</evidence>
<keyword evidence="3" id="KW-0732">Signal</keyword>
<dbReference type="Pfam" id="PF23144">
    <property type="entry name" value="Fn3_PTPRU"/>
    <property type="match status" value="1"/>
</dbReference>
<feature type="disulfide bond" evidence="9">
    <location>
        <begin position="111"/>
        <end position="121"/>
    </location>
</feature>
<feature type="disulfide bond" evidence="9">
    <location>
        <begin position="215"/>
        <end position="225"/>
    </location>
</feature>
<feature type="disulfide bond" evidence="9">
    <location>
        <begin position="320"/>
        <end position="330"/>
    </location>
</feature>
<dbReference type="GO" id="GO:0016020">
    <property type="term" value="C:membrane"/>
    <property type="evidence" value="ECO:0007669"/>
    <property type="project" value="UniProtKB-SubCell"/>
</dbReference>
<feature type="disulfide bond" evidence="9">
    <location>
        <begin position="427"/>
        <end position="437"/>
    </location>
</feature>
<dbReference type="Proteomes" id="UP000515163">
    <property type="component" value="Unplaced"/>
</dbReference>
<dbReference type="InterPro" id="IPR036772">
    <property type="entry name" value="SRCR-like_dom_sf"/>
</dbReference>
<keyword evidence="8" id="KW-0325">Glycoprotein</keyword>
<feature type="disulfide bond" evidence="9">
    <location>
        <begin position="277"/>
        <end position="341"/>
    </location>
</feature>
<feature type="disulfide bond" evidence="9">
    <location>
        <begin position="760"/>
        <end position="770"/>
    </location>
</feature>
<reference evidence="13" key="1">
    <citation type="submission" date="2025-08" db="UniProtKB">
        <authorList>
            <consortium name="RefSeq"/>
        </authorList>
    </citation>
    <scope>IDENTIFICATION</scope>
    <source>
        <tissue evidence="13">Tentacle</tissue>
    </source>
</reference>
<dbReference type="SMART" id="SM00202">
    <property type="entry name" value="SR"/>
    <property type="match status" value="10"/>
</dbReference>
<feature type="domain" description="SRCR" evidence="11">
    <location>
        <begin position="586"/>
        <end position="685"/>
    </location>
</feature>
<evidence type="ECO:0000256" key="6">
    <source>
        <dbReference type="ARBA" id="ARBA00023136"/>
    </source>
</evidence>
<feature type="disulfide bond" evidence="9">
    <location>
        <begin position="653"/>
        <end position="663"/>
    </location>
</feature>
<comment type="subcellular location">
    <subcellularLocation>
        <location evidence="1">Membrane</location>
        <topology evidence="1">Single-pass type I membrane protein</topology>
    </subcellularLocation>
</comment>
<keyword evidence="7 9" id="KW-1015">Disulfide bond</keyword>
<dbReference type="Pfam" id="PF00530">
    <property type="entry name" value="SRCR"/>
    <property type="match status" value="10"/>
</dbReference>